<dbReference type="EMBL" id="ML741792">
    <property type="protein sequence ID" value="KAE8327399.1"/>
    <property type="molecule type" value="Genomic_DNA"/>
</dbReference>
<evidence type="ECO:0000313" key="1">
    <source>
        <dbReference type="EMBL" id="KAE8327399.1"/>
    </source>
</evidence>
<proteinExistence type="predicted"/>
<evidence type="ECO:0000313" key="2">
    <source>
        <dbReference type="Proteomes" id="UP000325945"/>
    </source>
</evidence>
<dbReference type="AlphaFoldDB" id="A0A5N6X5J2"/>
<sequence length="96" mass="10510">MWIIAVGVKRQVGQLTGVATTLVSQVKDGKLLVLFRQYQAFLEALLITSQTTSLWSPPSLVFCKENDLGIYASSHDCHGTISFKDGRIFSSAFNTG</sequence>
<name>A0A5N6X5J2_9EURO</name>
<gene>
    <name evidence="1" type="ORF">BDV39DRAFT_175523</name>
</gene>
<reference evidence="2" key="1">
    <citation type="submission" date="2019-04" db="EMBL/GenBank/DDBJ databases">
        <title>Friends and foes A comparative genomics studyof 23 Aspergillus species from section Flavi.</title>
        <authorList>
            <consortium name="DOE Joint Genome Institute"/>
            <person name="Kjaerbolling I."/>
            <person name="Vesth T."/>
            <person name="Frisvad J.C."/>
            <person name="Nybo J.L."/>
            <person name="Theobald S."/>
            <person name="Kildgaard S."/>
            <person name="Isbrandt T."/>
            <person name="Kuo A."/>
            <person name="Sato A."/>
            <person name="Lyhne E.K."/>
            <person name="Kogle M.E."/>
            <person name="Wiebenga A."/>
            <person name="Kun R.S."/>
            <person name="Lubbers R.J."/>
            <person name="Makela M.R."/>
            <person name="Barry K."/>
            <person name="Chovatia M."/>
            <person name="Clum A."/>
            <person name="Daum C."/>
            <person name="Haridas S."/>
            <person name="He G."/>
            <person name="LaButti K."/>
            <person name="Lipzen A."/>
            <person name="Mondo S."/>
            <person name="Riley R."/>
            <person name="Salamov A."/>
            <person name="Simmons B.A."/>
            <person name="Magnuson J.K."/>
            <person name="Henrissat B."/>
            <person name="Mortensen U.H."/>
            <person name="Larsen T.O."/>
            <person name="Devries R.P."/>
            <person name="Grigoriev I.V."/>
            <person name="Machida M."/>
            <person name="Baker S.E."/>
            <person name="Andersen M.R."/>
        </authorList>
    </citation>
    <scope>NUCLEOTIDE SEQUENCE [LARGE SCALE GENOMIC DNA]</scope>
    <source>
        <strain evidence="2">CBS 130017</strain>
    </source>
</reference>
<protein>
    <submittedName>
        <fullName evidence="1">Uncharacterized protein</fullName>
    </submittedName>
</protein>
<dbReference type="Proteomes" id="UP000325945">
    <property type="component" value="Unassembled WGS sequence"/>
</dbReference>
<accession>A0A5N6X5J2</accession>
<organism evidence="1 2">
    <name type="scientific">Aspergillus sergii</name>
    <dbReference type="NCBI Taxonomy" id="1034303"/>
    <lineage>
        <taxon>Eukaryota</taxon>
        <taxon>Fungi</taxon>
        <taxon>Dikarya</taxon>
        <taxon>Ascomycota</taxon>
        <taxon>Pezizomycotina</taxon>
        <taxon>Eurotiomycetes</taxon>
        <taxon>Eurotiomycetidae</taxon>
        <taxon>Eurotiales</taxon>
        <taxon>Aspergillaceae</taxon>
        <taxon>Aspergillus</taxon>
        <taxon>Aspergillus subgen. Circumdati</taxon>
    </lineage>
</organism>
<keyword evidence="2" id="KW-1185">Reference proteome</keyword>